<keyword evidence="1" id="KW-1133">Transmembrane helix</keyword>
<evidence type="ECO:0000313" key="3">
    <source>
        <dbReference type="Proteomes" id="UP000256328"/>
    </source>
</evidence>
<gene>
    <name evidence="2" type="ORF">BP5796_12759</name>
</gene>
<protein>
    <submittedName>
        <fullName evidence="2">Uncharacterized protein</fullName>
    </submittedName>
</protein>
<feature type="transmembrane region" description="Helical" evidence="1">
    <location>
        <begin position="94"/>
        <end position="117"/>
    </location>
</feature>
<keyword evidence="1" id="KW-0472">Membrane</keyword>
<name>A0A3D8Q677_9HELO</name>
<comment type="caution">
    <text evidence="2">The sequence shown here is derived from an EMBL/GenBank/DDBJ whole genome shotgun (WGS) entry which is preliminary data.</text>
</comment>
<sequence>MPYNAISTEVDSRQLLNGARVFGPSPSITKPSDYELNLDSQDIIDELESINMFRNKTKPLQKAHQEFFKKSIPTIFQHVRNIAFETRLSGWRAGVAFCLMTDFGTLVINFVLLVWAVGKHSVTHGYAQRHPWLR</sequence>
<keyword evidence="3" id="KW-1185">Reference proteome</keyword>
<reference evidence="2 3" key="1">
    <citation type="journal article" date="2018" name="IMA Fungus">
        <title>IMA Genome-F 9: Draft genome sequence of Annulohypoxylon stygium, Aspergillus mulundensis, Berkeleyomyces basicola (syn. Thielaviopsis basicola), Ceratocystis smalleyi, two Cercospora beticola strains, Coleophoma cylindrospora, Fusarium fracticaudum, Phialophora cf. hyalina, and Morchella septimelata.</title>
        <authorList>
            <person name="Wingfield B.D."/>
            <person name="Bills G.F."/>
            <person name="Dong Y."/>
            <person name="Huang W."/>
            <person name="Nel W.J."/>
            <person name="Swalarsk-Parry B.S."/>
            <person name="Vaghefi N."/>
            <person name="Wilken P.M."/>
            <person name="An Z."/>
            <person name="de Beer Z.W."/>
            <person name="De Vos L."/>
            <person name="Chen L."/>
            <person name="Duong T.A."/>
            <person name="Gao Y."/>
            <person name="Hammerbacher A."/>
            <person name="Kikkert J.R."/>
            <person name="Li Y."/>
            <person name="Li H."/>
            <person name="Li K."/>
            <person name="Li Q."/>
            <person name="Liu X."/>
            <person name="Ma X."/>
            <person name="Naidoo K."/>
            <person name="Pethybridge S.J."/>
            <person name="Sun J."/>
            <person name="Steenkamp E.T."/>
            <person name="van der Nest M.A."/>
            <person name="van Wyk S."/>
            <person name="Wingfield M.J."/>
            <person name="Xiong C."/>
            <person name="Yue Q."/>
            <person name="Zhang X."/>
        </authorList>
    </citation>
    <scope>NUCLEOTIDE SEQUENCE [LARGE SCALE GENOMIC DNA]</scope>
    <source>
        <strain evidence="2 3">BP5796</strain>
    </source>
</reference>
<evidence type="ECO:0000256" key="1">
    <source>
        <dbReference type="SAM" id="Phobius"/>
    </source>
</evidence>
<proteinExistence type="predicted"/>
<organism evidence="2 3">
    <name type="scientific">Coleophoma crateriformis</name>
    <dbReference type="NCBI Taxonomy" id="565419"/>
    <lineage>
        <taxon>Eukaryota</taxon>
        <taxon>Fungi</taxon>
        <taxon>Dikarya</taxon>
        <taxon>Ascomycota</taxon>
        <taxon>Pezizomycotina</taxon>
        <taxon>Leotiomycetes</taxon>
        <taxon>Helotiales</taxon>
        <taxon>Dermateaceae</taxon>
        <taxon>Coleophoma</taxon>
    </lineage>
</organism>
<dbReference type="Proteomes" id="UP000256328">
    <property type="component" value="Unassembled WGS sequence"/>
</dbReference>
<dbReference type="EMBL" id="PDLN01000023">
    <property type="protein sequence ID" value="RDW57309.1"/>
    <property type="molecule type" value="Genomic_DNA"/>
</dbReference>
<accession>A0A3D8Q677</accession>
<evidence type="ECO:0000313" key="2">
    <source>
        <dbReference type="EMBL" id="RDW57309.1"/>
    </source>
</evidence>
<dbReference type="AlphaFoldDB" id="A0A3D8Q677"/>
<keyword evidence="1" id="KW-0812">Transmembrane</keyword>